<comment type="caution">
    <text evidence="2">The sequence shown here is derived from an EMBL/GenBank/DDBJ whole genome shotgun (WGS) entry which is preliminary data.</text>
</comment>
<dbReference type="AlphaFoldDB" id="A0A2N5S1C8"/>
<accession>A0A2N5S1C8</accession>
<feature type="region of interest" description="Disordered" evidence="1">
    <location>
        <begin position="306"/>
        <end position="409"/>
    </location>
</feature>
<feature type="region of interest" description="Disordered" evidence="1">
    <location>
        <begin position="695"/>
        <end position="735"/>
    </location>
</feature>
<name>A0A2N5S1C8_9BASI</name>
<organism evidence="2 3">
    <name type="scientific">Puccinia coronata f. sp. avenae</name>
    <dbReference type="NCBI Taxonomy" id="200324"/>
    <lineage>
        <taxon>Eukaryota</taxon>
        <taxon>Fungi</taxon>
        <taxon>Dikarya</taxon>
        <taxon>Basidiomycota</taxon>
        <taxon>Pucciniomycotina</taxon>
        <taxon>Pucciniomycetes</taxon>
        <taxon>Pucciniales</taxon>
        <taxon>Pucciniaceae</taxon>
        <taxon>Puccinia</taxon>
    </lineage>
</organism>
<keyword evidence="3" id="KW-1185">Reference proteome</keyword>
<feature type="region of interest" description="Disordered" evidence="1">
    <location>
        <begin position="846"/>
        <end position="877"/>
    </location>
</feature>
<feature type="compositionally biased region" description="Basic residues" evidence="1">
    <location>
        <begin position="1"/>
        <end position="11"/>
    </location>
</feature>
<feature type="compositionally biased region" description="Acidic residues" evidence="1">
    <location>
        <begin position="723"/>
        <end position="734"/>
    </location>
</feature>
<sequence length="877" mass="97977">MNQTNAKKRKRETANEQEEKETAKDSSDVEIMSTPKSSAQPQATAAERTKRTSTDNTKALASTPKPDTHPIPSSSINQTHLLNDTLKDLFRFLLLKGPDFSSNHQALKKMVESAQTLLEEDPDELIYQTELDEKSLQLKQSEASLDIELDTAANPVVKSLTDFIQTHVEREIKLKLDQAIRSNPSSLQDTKVEKRLEKIKSNQAASVDHICQRIDKIEDTLTALTARIDSSSKSDGKLEQLEKPNQAQADINFTQIQALKTKLKETEHTHKTRLDQLQIKLMNIEVNQAQQRSQPQVIGEKSPETEIKNHNDHNTTIPSHSSIKSNASSKPSSPDITKTPLTGNALRLTLSPQVNTSQPQVRRRSSSQSKTKPNPNTTTNHPRPHPLKIPSRPSVEPDASSPRITSSLPSTDLSDHLIAKYAEAYHVISGRLMKSGWLFEYSKTRFIDWYKQNVLEDINTHLDQAGLTPQRISELMDLLNLLPNLDLNFLSNQPASTTTPLNLGNHAITLPPHPQQSTPIANPIGTSTIPTNFNSLENFSLSYLKDVLGVIQCKAQNLGGRVDRLEIRLANAEKTAVDDHPHIMNLLKRMEFAEVQSSQLMASRVTSEQLLALQAQMEARIMTAQREAKESLKAFWEEMSHQHHTPRSFPLSLPSHPQTPTKKAQKAHQSGISLLEVENHMLDRLLEELGPFLAHPDASTCDDTTSKEEKTRSTAERPRRELEEGETSGDDDAEACTGTIASLLTGDRAGDASQSSEPSAKWKKLIGMLSSKYQEQGTQEKDVHGHQIQHKHHYHHHHHHRVRMLLALNESSPIDYLKVEREVQRGDNIESAEQLAFEQHREELEALAQINQTDAIPSSSAQAHPPPSNNPSDPSSS</sequence>
<feature type="compositionally biased region" description="Basic and acidic residues" evidence="1">
    <location>
        <begin position="704"/>
        <end position="722"/>
    </location>
</feature>
<feature type="region of interest" description="Disordered" evidence="1">
    <location>
        <begin position="639"/>
        <end position="669"/>
    </location>
</feature>
<feature type="compositionally biased region" description="Polar residues" evidence="1">
    <location>
        <begin position="655"/>
        <end position="669"/>
    </location>
</feature>
<reference evidence="2 3" key="1">
    <citation type="submission" date="2017-11" db="EMBL/GenBank/DDBJ databases">
        <title>De novo assembly and phasing of dikaryotic genomes from two isolates of Puccinia coronata f. sp. avenae, the causal agent of oat crown rust.</title>
        <authorList>
            <person name="Miller M.E."/>
            <person name="Zhang Y."/>
            <person name="Omidvar V."/>
            <person name="Sperschneider J."/>
            <person name="Schwessinger B."/>
            <person name="Raley C."/>
            <person name="Palmer J.M."/>
            <person name="Garnica D."/>
            <person name="Upadhyaya N."/>
            <person name="Rathjen J."/>
            <person name="Taylor J.M."/>
            <person name="Park R.F."/>
            <person name="Dodds P.N."/>
            <person name="Hirsch C.D."/>
            <person name="Kianian S.F."/>
            <person name="Figueroa M."/>
        </authorList>
    </citation>
    <scope>NUCLEOTIDE SEQUENCE [LARGE SCALE GENOMIC DNA]</scope>
    <source>
        <strain evidence="2">12NC29</strain>
    </source>
</reference>
<dbReference type="OrthoDB" id="2502630at2759"/>
<feature type="region of interest" description="Disordered" evidence="1">
    <location>
        <begin position="1"/>
        <end position="76"/>
    </location>
</feature>
<dbReference type="EMBL" id="PGCJ01001260">
    <property type="protein sequence ID" value="PLW07046.1"/>
    <property type="molecule type" value="Genomic_DNA"/>
</dbReference>
<feature type="compositionally biased region" description="Low complexity" evidence="1">
    <location>
        <begin position="366"/>
        <end position="381"/>
    </location>
</feature>
<feature type="compositionally biased region" description="Polar residues" evidence="1">
    <location>
        <begin position="34"/>
        <end position="43"/>
    </location>
</feature>
<evidence type="ECO:0000313" key="2">
    <source>
        <dbReference type="EMBL" id="PLW07046.1"/>
    </source>
</evidence>
<evidence type="ECO:0000313" key="3">
    <source>
        <dbReference type="Proteomes" id="UP000235388"/>
    </source>
</evidence>
<gene>
    <name evidence="2" type="ORF">PCANC_27462</name>
</gene>
<feature type="compositionally biased region" description="Low complexity" evidence="1">
    <location>
        <begin position="317"/>
        <end position="334"/>
    </location>
</feature>
<proteinExistence type="predicted"/>
<evidence type="ECO:0000256" key="1">
    <source>
        <dbReference type="SAM" id="MobiDB-lite"/>
    </source>
</evidence>
<protein>
    <submittedName>
        <fullName evidence="2">Uncharacterized protein</fullName>
    </submittedName>
</protein>
<dbReference type="Proteomes" id="UP000235388">
    <property type="component" value="Unassembled WGS sequence"/>
</dbReference>